<organism evidence="1 2">
    <name type="scientific">Actinoplanes philippinensis</name>
    <dbReference type="NCBI Taxonomy" id="35752"/>
    <lineage>
        <taxon>Bacteria</taxon>
        <taxon>Bacillati</taxon>
        <taxon>Actinomycetota</taxon>
        <taxon>Actinomycetes</taxon>
        <taxon>Micromonosporales</taxon>
        <taxon>Micromonosporaceae</taxon>
        <taxon>Actinoplanes</taxon>
    </lineage>
</organism>
<proteinExistence type="predicted"/>
<protein>
    <submittedName>
        <fullName evidence="1">Uncharacterized protein</fullName>
    </submittedName>
</protein>
<evidence type="ECO:0000313" key="2">
    <source>
        <dbReference type="Proteomes" id="UP000199645"/>
    </source>
</evidence>
<dbReference type="EMBL" id="FONV01000003">
    <property type="protein sequence ID" value="SFE76428.1"/>
    <property type="molecule type" value="Genomic_DNA"/>
</dbReference>
<dbReference type="Proteomes" id="UP000199645">
    <property type="component" value="Unassembled WGS sequence"/>
</dbReference>
<accession>A0A1I2D7D4</accession>
<dbReference type="RefSeq" id="WP_093612034.1">
    <property type="nucleotide sequence ID" value="NZ_BOMT01000003.1"/>
</dbReference>
<gene>
    <name evidence="1" type="ORF">SAMN05421541_103458</name>
</gene>
<name>A0A1I2D7D4_9ACTN</name>
<evidence type="ECO:0000313" key="1">
    <source>
        <dbReference type="EMBL" id="SFE76428.1"/>
    </source>
</evidence>
<keyword evidence="2" id="KW-1185">Reference proteome</keyword>
<dbReference type="AlphaFoldDB" id="A0A1I2D7D4"/>
<reference evidence="1 2" key="1">
    <citation type="submission" date="2016-10" db="EMBL/GenBank/DDBJ databases">
        <authorList>
            <person name="de Groot N.N."/>
        </authorList>
    </citation>
    <scope>NUCLEOTIDE SEQUENCE [LARGE SCALE GENOMIC DNA]</scope>
    <source>
        <strain evidence="1 2">DSM 43019</strain>
    </source>
</reference>
<dbReference type="STRING" id="35752.SAMN05421541_103458"/>
<sequence length="107" mass="11801">MGRADTPRPLRLLTRTSRTETTRARHNMPSVTEAALARNSLTRTGHIEAALALPFRARTTLARTTLTVASRARTTLARTTLTVTTRARTNLPRTIPARTRATLPRTA</sequence>